<organism evidence="2">
    <name type="scientific">Histophilus somni (strain 129Pt)</name>
    <name type="common">Haemophilus somnus</name>
    <dbReference type="NCBI Taxonomy" id="205914"/>
    <lineage>
        <taxon>Bacteria</taxon>
        <taxon>Pseudomonadati</taxon>
        <taxon>Pseudomonadota</taxon>
        <taxon>Gammaproteobacteria</taxon>
        <taxon>Pasteurellales</taxon>
        <taxon>Pasteurellaceae</taxon>
        <taxon>Histophilus</taxon>
    </lineage>
</organism>
<proteinExistence type="predicted"/>
<gene>
    <name evidence="2" type="ordered locus">HS_1246</name>
</gene>
<feature type="domain" description="ESPR" evidence="1">
    <location>
        <begin position="1"/>
        <end position="44"/>
    </location>
</feature>
<dbReference type="HOGENOM" id="CLU_1265459_0_0_6"/>
<dbReference type="Pfam" id="PF13018">
    <property type="entry name" value="ESPR"/>
    <property type="match status" value="1"/>
</dbReference>
<accession>Q0I4Y7</accession>
<dbReference type="InterPro" id="IPR024973">
    <property type="entry name" value="ESPR"/>
</dbReference>
<dbReference type="AlphaFoldDB" id="Q0I4Y7"/>
<reference evidence="2" key="1">
    <citation type="submission" date="2006-08" db="EMBL/GenBank/DDBJ databases">
        <title>Complete genome sequence of Haemophilus somnus 129PT.</title>
        <authorList>
            <person name="Copeland A."/>
            <person name="Lucas S."/>
            <person name="Lapidus A."/>
            <person name="Barry K."/>
            <person name="Glavina del Rio T."/>
            <person name="Hammon N."/>
            <person name="Dalin E."/>
            <person name="Tice H."/>
            <person name="Pitluck S."/>
            <person name="Brettin T.S."/>
            <person name="Bruce D."/>
            <person name="Challacombe J.F."/>
            <person name="Chertkov O."/>
            <person name="Detter J.C."/>
            <person name="Gilna P."/>
            <person name="Han S."/>
            <person name="Misra M."/>
            <person name="Tapia R."/>
            <person name="Thayer N.N."/>
            <person name="Xie G."/>
            <person name="Inzana T.J."/>
            <person name="Duncan A.J."/>
            <person name="Siddaramppa S."/>
            <person name="Richardson P."/>
        </authorList>
    </citation>
    <scope>NUCLEOTIDE SEQUENCE</scope>
    <source>
        <strain evidence="2">129PT</strain>
    </source>
</reference>
<sequence>MNTIFKIKWNVVTQCYAVCSELVKRAGKPVGSAVVLSVISVGAMATEITPNAEGRYIATTSGEITGTTTGTINDNVISISNGAAVTINGDMVVNSHLSKVDGSNIVTVEGNNSSLKASKFTINGITAVAGQRLHPYALLVRNNASANIEDLTVNLKVPHEFASGKAEVGKNVDGGFGIAVGTEHANSGTSTVTVQNANIKERRSNYRSLCRDKHRCRY</sequence>
<dbReference type="KEGG" id="hso:HS_1246"/>
<protein>
    <recommendedName>
        <fullName evidence="1">ESPR domain-containing protein</fullName>
    </recommendedName>
</protein>
<dbReference type="EMBL" id="CP000436">
    <property type="protein sequence ID" value="ABI25521.1"/>
    <property type="molecule type" value="Genomic_DNA"/>
</dbReference>
<evidence type="ECO:0000313" key="2">
    <source>
        <dbReference type="EMBL" id="ABI25521.1"/>
    </source>
</evidence>
<evidence type="ECO:0000259" key="1">
    <source>
        <dbReference type="Pfam" id="PF13018"/>
    </source>
</evidence>
<name>Q0I4Y7_HISS1</name>